<dbReference type="Pfam" id="PF19450">
    <property type="entry name" value="DUF5988"/>
    <property type="match status" value="1"/>
</dbReference>
<dbReference type="AlphaFoldDB" id="A0A9W6KF00"/>
<organism evidence="1 2">
    <name type="scientific">Dactylosporangium matsuzakiense</name>
    <dbReference type="NCBI Taxonomy" id="53360"/>
    <lineage>
        <taxon>Bacteria</taxon>
        <taxon>Bacillati</taxon>
        <taxon>Actinomycetota</taxon>
        <taxon>Actinomycetes</taxon>
        <taxon>Micromonosporales</taxon>
        <taxon>Micromonosporaceae</taxon>
        <taxon>Dactylosporangium</taxon>
    </lineage>
</organism>
<gene>
    <name evidence="1" type="ORF">GCM10017581_018330</name>
</gene>
<name>A0A9W6KF00_9ACTN</name>
<evidence type="ECO:0000313" key="1">
    <source>
        <dbReference type="EMBL" id="GLL00093.1"/>
    </source>
</evidence>
<reference evidence="1" key="1">
    <citation type="journal article" date="2014" name="Int. J. Syst. Evol. Microbiol.">
        <title>Complete genome sequence of Corynebacterium casei LMG S-19264T (=DSM 44701T), isolated from a smear-ripened cheese.</title>
        <authorList>
            <consortium name="US DOE Joint Genome Institute (JGI-PGF)"/>
            <person name="Walter F."/>
            <person name="Albersmeier A."/>
            <person name="Kalinowski J."/>
            <person name="Ruckert C."/>
        </authorList>
    </citation>
    <scope>NUCLEOTIDE SEQUENCE</scope>
    <source>
        <strain evidence="1">VKM Ac-1321</strain>
    </source>
</reference>
<evidence type="ECO:0000313" key="2">
    <source>
        <dbReference type="Proteomes" id="UP001143480"/>
    </source>
</evidence>
<accession>A0A9W6KF00</accession>
<dbReference type="Proteomes" id="UP001143480">
    <property type="component" value="Unassembled WGS sequence"/>
</dbReference>
<protein>
    <submittedName>
        <fullName evidence="1">Uncharacterized protein</fullName>
    </submittedName>
</protein>
<sequence length="70" mass="7730">MLEIQAVLEGGPADLPTELRNQFVTDGTDKIKVNHYGGHEHFERAPAMLPGPVNAGPAVYRWTMRTKVAE</sequence>
<reference evidence="1" key="2">
    <citation type="submission" date="2023-01" db="EMBL/GenBank/DDBJ databases">
        <authorList>
            <person name="Sun Q."/>
            <person name="Evtushenko L."/>
        </authorList>
    </citation>
    <scope>NUCLEOTIDE SEQUENCE</scope>
    <source>
        <strain evidence="1">VKM Ac-1321</strain>
    </source>
</reference>
<dbReference type="RefSeq" id="WP_261962859.1">
    <property type="nucleotide sequence ID" value="NZ_BAAAXA010000001.1"/>
</dbReference>
<dbReference type="InterPro" id="IPR046030">
    <property type="entry name" value="DUF5988"/>
</dbReference>
<comment type="caution">
    <text evidence="1">The sequence shown here is derived from an EMBL/GenBank/DDBJ whole genome shotgun (WGS) entry which is preliminary data.</text>
</comment>
<keyword evidence="2" id="KW-1185">Reference proteome</keyword>
<proteinExistence type="predicted"/>
<dbReference type="EMBL" id="BSFP01000006">
    <property type="protein sequence ID" value="GLL00093.1"/>
    <property type="molecule type" value="Genomic_DNA"/>
</dbReference>